<keyword evidence="5" id="KW-0879">Wnt signaling pathway</keyword>
<name>H3B9K0_LATCH</name>
<evidence type="ECO:0000256" key="8">
    <source>
        <dbReference type="ARBA" id="ARBA00023157"/>
    </source>
</evidence>
<proteinExistence type="inferred from homology"/>
<dbReference type="STRING" id="7897.ENSLACP00000018571"/>
<evidence type="ECO:0000313" key="12">
    <source>
        <dbReference type="Ensembl" id="ENSLACP00000018571.1"/>
    </source>
</evidence>
<evidence type="ECO:0000256" key="2">
    <source>
        <dbReference type="ARBA" id="ARBA00010054"/>
    </source>
</evidence>
<dbReference type="EMBL" id="AFYH01055706">
    <property type="status" value="NOT_ANNOTATED_CDS"/>
    <property type="molecule type" value="Genomic_DNA"/>
</dbReference>
<dbReference type="InterPro" id="IPR001134">
    <property type="entry name" value="Netrin_domain"/>
</dbReference>
<dbReference type="Gene3D" id="1.10.2000.10">
    <property type="entry name" value="Frizzled cysteine-rich domain"/>
    <property type="match status" value="1"/>
</dbReference>
<comment type="subcellular location">
    <subcellularLocation>
        <location evidence="1">Secreted</location>
    </subcellularLocation>
</comment>
<dbReference type="PROSITE" id="PS50038">
    <property type="entry name" value="FZ"/>
    <property type="match status" value="1"/>
</dbReference>
<comment type="similarity">
    <text evidence="2">Belongs to the secreted frizzled-related protein (sFRP) family.</text>
</comment>
<dbReference type="PROSITE" id="PS50189">
    <property type="entry name" value="NTR"/>
    <property type="match status" value="1"/>
</dbReference>
<sequence>ETLNTCKKKKKMFSATPVFFGLCSLLGLVQGFDIGLSTKCVAIPRELDMCHDVGYSEMRLPNLLRDTSMEEVLRKAGQWQQLLQTGCHPQARLFLCSLFAPVCLDTFLHPCRSMCVAVRDSCAPVVACHGQSWPEMLNCDRFPADEDMCLASISEELELYFKAWPRPTCQGCPALEEPYLYKRVLEAFCDNNFAVKVKLTKRRTNFGDHDYKVEGRVEFIHQGALLLYNTRNLIQQWLHINENCAQRMIHTNRPTHYVIAGEIQDGRVVVHRVFHWHKKDAYLILATRKWRHHKC</sequence>
<evidence type="ECO:0000256" key="1">
    <source>
        <dbReference type="ARBA" id="ARBA00004613"/>
    </source>
</evidence>
<feature type="domain" description="FZ" evidence="10">
    <location>
        <begin position="35"/>
        <end position="152"/>
    </location>
</feature>
<evidence type="ECO:0000256" key="5">
    <source>
        <dbReference type="ARBA" id="ARBA00022687"/>
    </source>
</evidence>
<feature type="disulfide bond" evidence="9">
    <location>
        <begin position="115"/>
        <end position="139"/>
    </location>
</feature>
<dbReference type="InterPro" id="IPR015526">
    <property type="entry name" value="Frizzled/SFRP"/>
</dbReference>
<dbReference type="Proteomes" id="UP000008672">
    <property type="component" value="Unassembled WGS sequence"/>
</dbReference>
<dbReference type="GO" id="GO:0048263">
    <property type="term" value="P:determination of dorsal identity"/>
    <property type="evidence" value="ECO:0007669"/>
    <property type="project" value="Ensembl"/>
</dbReference>
<keyword evidence="6" id="KW-0732">Signal</keyword>
<keyword evidence="4" id="KW-0964">Secreted</keyword>
<dbReference type="EMBL" id="AFYH01055705">
    <property type="status" value="NOT_ANNOTATED_CDS"/>
    <property type="molecule type" value="Genomic_DNA"/>
</dbReference>
<dbReference type="GO" id="GO:0005615">
    <property type="term" value="C:extracellular space"/>
    <property type="evidence" value="ECO:0007669"/>
    <property type="project" value="TreeGrafter"/>
</dbReference>
<dbReference type="InterPro" id="IPR036790">
    <property type="entry name" value="Frizzled_dom_sf"/>
</dbReference>
<dbReference type="InterPro" id="IPR008993">
    <property type="entry name" value="TIMP-like_OB-fold"/>
</dbReference>
<keyword evidence="8 9" id="KW-1015">Disulfide bond</keyword>
<dbReference type="CDD" id="cd03580">
    <property type="entry name" value="NTR_Sfrp1_like"/>
    <property type="match status" value="1"/>
</dbReference>
<dbReference type="GO" id="GO:0048066">
    <property type="term" value="P:developmental pigmentation"/>
    <property type="evidence" value="ECO:0007669"/>
    <property type="project" value="Ensembl"/>
</dbReference>
<dbReference type="Ensembl" id="ENSLACT00000018704.1">
    <property type="protein sequence ID" value="ENSLACP00000018571.1"/>
    <property type="gene ID" value="ENSLACG00000016352.1"/>
</dbReference>
<dbReference type="GO" id="GO:0050821">
    <property type="term" value="P:protein stabilization"/>
    <property type="evidence" value="ECO:0007669"/>
    <property type="project" value="Ensembl"/>
</dbReference>
<dbReference type="GO" id="GO:0030154">
    <property type="term" value="P:cell differentiation"/>
    <property type="evidence" value="ECO:0007669"/>
    <property type="project" value="UniProtKB-KW"/>
</dbReference>
<evidence type="ECO:0000259" key="10">
    <source>
        <dbReference type="PROSITE" id="PS50038"/>
    </source>
</evidence>
<dbReference type="SUPFAM" id="SSF63501">
    <property type="entry name" value="Frizzled cysteine-rich domain"/>
    <property type="match status" value="1"/>
</dbReference>
<dbReference type="GO" id="GO:0017147">
    <property type="term" value="F:Wnt-protein binding"/>
    <property type="evidence" value="ECO:0007669"/>
    <property type="project" value="TreeGrafter"/>
</dbReference>
<dbReference type="InterPro" id="IPR020067">
    <property type="entry name" value="Frizzled_dom"/>
</dbReference>
<keyword evidence="13" id="KW-1185">Reference proteome</keyword>
<dbReference type="Pfam" id="PF01392">
    <property type="entry name" value="Fz"/>
    <property type="match status" value="1"/>
</dbReference>
<reference evidence="12" key="3">
    <citation type="submission" date="2025-09" db="UniProtKB">
        <authorList>
            <consortium name="Ensembl"/>
        </authorList>
    </citation>
    <scope>IDENTIFICATION</scope>
</reference>
<evidence type="ECO:0000313" key="13">
    <source>
        <dbReference type="Proteomes" id="UP000008672"/>
    </source>
</evidence>
<evidence type="ECO:0000256" key="6">
    <source>
        <dbReference type="ARBA" id="ARBA00022729"/>
    </source>
</evidence>
<dbReference type="AlphaFoldDB" id="H3B9K0"/>
<evidence type="ECO:0000256" key="3">
    <source>
        <dbReference type="ARBA" id="ARBA00022473"/>
    </source>
</evidence>
<comment type="caution">
    <text evidence="9">Lacks conserved residue(s) required for the propagation of feature annotation.</text>
</comment>
<keyword evidence="7" id="KW-0221">Differentiation</keyword>
<dbReference type="eggNOG" id="KOG3577">
    <property type="taxonomic scope" value="Eukaryota"/>
</dbReference>
<dbReference type="SUPFAM" id="SSF50242">
    <property type="entry name" value="TIMP-like"/>
    <property type="match status" value="1"/>
</dbReference>
<evidence type="ECO:0000256" key="4">
    <source>
        <dbReference type="ARBA" id="ARBA00022525"/>
    </source>
</evidence>
<keyword evidence="3" id="KW-0217">Developmental protein</keyword>
<dbReference type="GO" id="GO:0030514">
    <property type="term" value="P:negative regulation of BMP signaling pathway"/>
    <property type="evidence" value="ECO:0007669"/>
    <property type="project" value="Ensembl"/>
</dbReference>
<evidence type="ECO:0000259" key="11">
    <source>
        <dbReference type="PROSITE" id="PS50189"/>
    </source>
</evidence>
<dbReference type="PANTHER" id="PTHR11309:SF11">
    <property type="entry name" value="SECRETED FRIZZLED-RELATED PROTEIN 2"/>
    <property type="match status" value="1"/>
</dbReference>
<protein>
    <submittedName>
        <fullName evidence="12">Sizzled</fullName>
    </submittedName>
</protein>
<feature type="domain" description="NTR" evidence="11">
    <location>
        <begin position="172"/>
        <end position="295"/>
    </location>
</feature>
<organism evidence="12 13">
    <name type="scientific">Latimeria chalumnae</name>
    <name type="common">Coelacanth</name>
    <dbReference type="NCBI Taxonomy" id="7897"/>
    <lineage>
        <taxon>Eukaryota</taxon>
        <taxon>Metazoa</taxon>
        <taxon>Chordata</taxon>
        <taxon>Craniata</taxon>
        <taxon>Vertebrata</taxon>
        <taxon>Euteleostomi</taxon>
        <taxon>Coelacanthiformes</taxon>
        <taxon>Coelacanthidae</taxon>
        <taxon>Latimeria</taxon>
    </lineage>
</organism>
<dbReference type="PANTHER" id="PTHR11309">
    <property type="entry name" value="FRIZZLED"/>
    <property type="match status" value="1"/>
</dbReference>
<dbReference type="SMART" id="SM00063">
    <property type="entry name" value="FRI"/>
    <property type="match status" value="1"/>
</dbReference>
<evidence type="ECO:0000256" key="9">
    <source>
        <dbReference type="PROSITE-ProRule" id="PRU00090"/>
    </source>
</evidence>
<dbReference type="GO" id="GO:0060070">
    <property type="term" value="P:canonical Wnt signaling pathway"/>
    <property type="evidence" value="ECO:0007669"/>
    <property type="project" value="TreeGrafter"/>
</dbReference>
<dbReference type="HOGENOM" id="CLU_054647_0_0_1"/>
<accession>H3B9K0</accession>
<dbReference type="GO" id="GO:0035567">
    <property type="term" value="P:non-canonical Wnt signaling pathway"/>
    <property type="evidence" value="ECO:0007669"/>
    <property type="project" value="TreeGrafter"/>
</dbReference>
<reference evidence="12" key="2">
    <citation type="submission" date="2025-08" db="UniProtKB">
        <authorList>
            <consortium name="Ensembl"/>
        </authorList>
    </citation>
    <scope>IDENTIFICATION</scope>
</reference>
<feature type="disulfide bond" evidence="9">
    <location>
        <begin position="50"/>
        <end position="96"/>
    </location>
</feature>
<dbReference type="FunFam" id="1.10.2000.10:FF:000001">
    <property type="entry name" value="secreted frizzled-related protein 2"/>
    <property type="match status" value="1"/>
</dbReference>
<reference evidence="13" key="1">
    <citation type="submission" date="2011-08" db="EMBL/GenBank/DDBJ databases">
        <title>The draft genome of Latimeria chalumnae.</title>
        <authorList>
            <person name="Di Palma F."/>
            <person name="Alfoldi J."/>
            <person name="Johnson J."/>
            <person name="Berlin A."/>
            <person name="Gnerre S."/>
            <person name="Jaffe D."/>
            <person name="MacCallum I."/>
            <person name="Young S."/>
            <person name="Walker B.J."/>
            <person name="Lander E."/>
            <person name="Lindblad-Toh K."/>
        </authorList>
    </citation>
    <scope>NUCLEOTIDE SEQUENCE [LARGE SCALE GENOMIC DNA]</scope>
    <source>
        <strain evidence="13">Wild caught</strain>
    </source>
</reference>
<dbReference type="InParanoid" id="H3B9K0"/>
<dbReference type="OMA" id="PACQNCP"/>
<gene>
    <name evidence="12" type="primary">SZL</name>
</gene>
<evidence type="ECO:0000256" key="7">
    <source>
        <dbReference type="ARBA" id="ARBA00022782"/>
    </source>
</evidence>
<dbReference type="GeneTree" id="ENSGT00940000164657"/>